<sequence length="63" mass="6915">MSSLKEFTGSRNVQLQRTAETAVCVAAQNLGWVRQMPDFAKVTSCAFLTLALPEARQILSCLL</sequence>
<proteinExistence type="predicted"/>
<dbReference type="RefSeq" id="WP_222509324.1">
    <property type="nucleotide sequence ID" value="NZ_JAHVJA010000009.1"/>
</dbReference>
<comment type="caution">
    <text evidence="1">The sequence shown here is derived from an EMBL/GenBank/DDBJ whole genome shotgun (WGS) entry which is preliminary data.</text>
</comment>
<accession>A0ABS7NJ70</accession>
<organism evidence="1 2">
    <name type="scientific">Leisingera daeponensis</name>
    <dbReference type="NCBI Taxonomy" id="405746"/>
    <lineage>
        <taxon>Bacteria</taxon>
        <taxon>Pseudomonadati</taxon>
        <taxon>Pseudomonadota</taxon>
        <taxon>Alphaproteobacteria</taxon>
        <taxon>Rhodobacterales</taxon>
        <taxon>Roseobacteraceae</taxon>
        <taxon>Leisingera</taxon>
    </lineage>
</organism>
<protein>
    <submittedName>
        <fullName evidence="1">Uncharacterized protein</fullName>
    </submittedName>
</protein>
<dbReference type="EMBL" id="JAHVJA010000009">
    <property type="protein sequence ID" value="MBY6141248.1"/>
    <property type="molecule type" value="Genomic_DNA"/>
</dbReference>
<keyword evidence="2" id="KW-1185">Reference proteome</keyword>
<name>A0ABS7NJ70_9RHOB</name>
<gene>
    <name evidence="1" type="ORF">KUV26_17560</name>
</gene>
<evidence type="ECO:0000313" key="1">
    <source>
        <dbReference type="EMBL" id="MBY6141248.1"/>
    </source>
</evidence>
<evidence type="ECO:0000313" key="2">
    <source>
        <dbReference type="Proteomes" id="UP000766629"/>
    </source>
</evidence>
<dbReference type="Proteomes" id="UP000766629">
    <property type="component" value="Unassembled WGS sequence"/>
</dbReference>
<reference evidence="1 2" key="1">
    <citation type="submission" date="2021-06" db="EMBL/GenBank/DDBJ databases">
        <title>50 bacteria genomes isolated from Dapeng, Shenzhen, China.</title>
        <authorList>
            <person name="Zheng W."/>
            <person name="Yu S."/>
            <person name="Huang Y."/>
        </authorList>
    </citation>
    <scope>NUCLEOTIDE SEQUENCE [LARGE SCALE GENOMIC DNA]</scope>
    <source>
        <strain evidence="1 2">DP1N14-2</strain>
    </source>
</reference>